<comment type="function">
    <text evidence="9">Involved in the cellular defense against the biological effects of O6-methylguanine (O6-MeG) and O4-methylthymine (O4-MeT) in DNA. Repairs the methylated nucleobase in DNA by stoichiometrically transferring the methyl group to a cysteine residue in the enzyme. This is a suicide reaction: the enzyme is irreversibly inactivated.</text>
</comment>
<keyword evidence="2 9" id="KW-0963">Cytoplasm</keyword>
<evidence type="ECO:0000313" key="14">
    <source>
        <dbReference type="Proteomes" id="UP000019251"/>
    </source>
</evidence>
<dbReference type="InterPro" id="IPR004026">
    <property type="entry name" value="Ada_DNA_repair_Zn-bd"/>
</dbReference>
<evidence type="ECO:0000256" key="8">
    <source>
        <dbReference type="ARBA" id="ARBA00049348"/>
    </source>
</evidence>
<evidence type="ECO:0000256" key="7">
    <source>
        <dbReference type="ARBA" id="ARBA00023204"/>
    </source>
</evidence>
<dbReference type="GO" id="GO:0003908">
    <property type="term" value="F:methylated-DNA-[protein]-cysteine S-methyltransferase activity"/>
    <property type="evidence" value="ECO:0007669"/>
    <property type="project" value="UniProtKB-UniRule"/>
</dbReference>
<dbReference type="SUPFAM" id="SSF53155">
    <property type="entry name" value="Methylated DNA-protein cysteine methyltransferase domain"/>
    <property type="match status" value="1"/>
</dbReference>
<feature type="domain" description="HTH araC/xylS-type" evidence="12">
    <location>
        <begin position="56"/>
        <end position="152"/>
    </location>
</feature>
<organism evidence="13 14">
    <name type="scientific">Listeria grayi FSL F6-1183</name>
    <dbReference type="NCBI Taxonomy" id="1265827"/>
    <lineage>
        <taxon>Bacteria</taxon>
        <taxon>Bacillati</taxon>
        <taxon>Bacillota</taxon>
        <taxon>Bacilli</taxon>
        <taxon>Bacillales</taxon>
        <taxon>Listeriaceae</taxon>
        <taxon>Listeria</taxon>
    </lineage>
</organism>
<dbReference type="Pfam" id="PF02805">
    <property type="entry name" value="Ada_Zn_binding"/>
    <property type="match status" value="1"/>
</dbReference>
<evidence type="ECO:0000256" key="4">
    <source>
        <dbReference type="ARBA" id="ARBA00022679"/>
    </source>
</evidence>
<comment type="similarity">
    <text evidence="9">Belongs to the MGMT family.</text>
</comment>
<dbReference type="PANTHER" id="PTHR10815">
    <property type="entry name" value="METHYLATED-DNA--PROTEIN-CYSTEINE METHYLTRANSFERASE"/>
    <property type="match status" value="1"/>
</dbReference>
<dbReference type="InterPro" id="IPR023546">
    <property type="entry name" value="MGMT"/>
</dbReference>
<dbReference type="GO" id="GO:0043565">
    <property type="term" value="F:sequence-specific DNA binding"/>
    <property type="evidence" value="ECO:0007669"/>
    <property type="project" value="InterPro"/>
</dbReference>
<evidence type="ECO:0000256" key="9">
    <source>
        <dbReference type="HAMAP-Rule" id="MF_00772"/>
    </source>
</evidence>
<dbReference type="SMART" id="SM00342">
    <property type="entry name" value="HTH_ARAC"/>
    <property type="match status" value="1"/>
</dbReference>
<reference evidence="13 14" key="1">
    <citation type="submission" date="2012-12" db="EMBL/GenBank/DDBJ databases">
        <title>Novel taxa of Listeriaceae from agricultural environments in the United States.</title>
        <authorList>
            <person name="den Bakker H.C."/>
            <person name="Allred A."/>
            <person name="Warchocki S."/>
            <person name="Wright E.M."/>
            <person name="Burrell A."/>
            <person name="Nightingale K.K."/>
            <person name="Kephart D."/>
            <person name="Wiedmann M."/>
        </authorList>
    </citation>
    <scope>NUCLEOTIDE SEQUENCE [LARGE SCALE GENOMIC DNA]</scope>
    <source>
        <strain evidence="13 14">FSL F6-1183</strain>
    </source>
</reference>
<dbReference type="Gene3D" id="1.10.10.60">
    <property type="entry name" value="Homeodomain-like"/>
    <property type="match status" value="1"/>
</dbReference>
<feature type="binding site" evidence="11">
    <location>
        <position position="39"/>
    </location>
    <ligand>
        <name>Zn(2+)</name>
        <dbReference type="ChEBI" id="CHEBI:29105"/>
    </ligand>
</feature>
<dbReference type="PANTHER" id="PTHR10815:SF5">
    <property type="entry name" value="METHYLATED-DNA--PROTEIN-CYSTEINE METHYLTRANSFERASE"/>
    <property type="match status" value="1"/>
</dbReference>
<name>A0A829R7S3_LISGR</name>
<dbReference type="PIRSF" id="PIRSF000409">
    <property type="entry name" value="Ada"/>
    <property type="match status" value="1"/>
</dbReference>
<dbReference type="InterPro" id="IPR036217">
    <property type="entry name" value="MethylDNA_cys_MeTrfase_DNAb"/>
</dbReference>
<dbReference type="GO" id="GO:0008270">
    <property type="term" value="F:zinc ion binding"/>
    <property type="evidence" value="ECO:0007669"/>
    <property type="project" value="InterPro"/>
</dbReference>
<dbReference type="FunFam" id="1.10.10.10:FF:000337">
    <property type="entry name" value="Methylated-DNA--protein-cysteine methyltransferase"/>
    <property type="match status" value="1"/>
</dbReference>
<dbReference type="GO" id="GO:0003700">
    <property type="term" value="F:DNA-binding transcription factor activity"/>
    <property type="evidence" value="ECO:0007669"/>
    <property type="project" value="InterPro"/>
</dbReference>
<keyword evidence="11" id="KW-0862">Zinc</keyword>
<dbReference type="SUPFAM" id="SSF46767">
    <property type="entry name" value="Methylated DNA-protein cysteine methyltransferase, C-terminal domain"/>
    <property type="match status" value="1"/>
</dbReference>
<comment type="catalytic activity">
    <reaction evidence="8 9">
        <text>a 6-O-methyl-2'-deoxyguanosine in DNA + L-cysteinyl-[protein] = S-methyl-L-cysteinyl-[protein] + a 2'-deoxyguanosine in DNA</text>
        <dbReference type="Rhea" id="RHEA:24000"/>
        <dbReference type="Rhea" id="RHEA-COMP:10131"/>
        <dbReference type="Rhea" id="RHEA-COMP:10132"/>
        <dbReference type="Rhea" id="RHEA-COMP:11367"/>
        <dbReference type="Rhea" id="RHEA-COMP:11368"/>
        <dbReference type="ChEBI" id="CHEBI:29950"/>
        <dbReference type="ChEBI" id="CHEBI:82612"/>
        <dbReference type="ChEBI" id="CHEBI:85445"/>
        <dbReference type="ChEBI" id="CHEBI:85448"/>
        <dbReference type="EC" id="2.1.1.63"/>
    </reaction>
</comment>
<evidence type="ECO:0000256" key="11">
    <source>
        <dbReference type="PIRSR" id="PIRSR000409-3"/>
    </source>
</evidence>
<dbReference type="InterPro" id="IPR036388">
    <property type="entry name" value="WH-like_DNA-bd_sf"/>
</dbReference>
<comment type="miscellaneous">
    <text evidence="9">This enzyme catalyzes only one turnover and therefore is not strictly catalytic. According to one definition, an enzyme is a biocatalyst that acts repeatedly and over many reaction cycles.</text>
</comment>
<keyword evidence="7 9" id="KW-0234">DNA repair</keyword>
<dbReference type="PROSITE" id="PS01124">
    <property type="entry name" value="HTH_ARAC_FAMILY_2"/>
    <property type="match status" value="1"/>
</dbReference>
<feature type="binding site" evidence="11">
    <location>
        <position position="12"/>
    </location>
    <ligand>
        <name>Zn(2+)</name>
        <dbReference type="ChEBI" id="CHEBI:29105"/>
    </ligand>
</feature>
<dbReference type="InterPro" id="IPR035451">
    <property type="entry name" value="Ada-like_dom_sf"/>
</dbReference>
<keyword evidence="5 9" id="KW-0227">DNA damage</keyword>
<dbReference type="Proteomes" id="UP000019251">
    <property type="component" value="Unassembled WGS sequence"/>
</dbReference>
<keyword evidence="4 9" id="KW-0808">Transferase</keyword>
<dbReference type="GO" id="GO:0032259">
    <property type="term" value="P:methylation"/>
    <property type="evidence" value="ECO:0007669"/>
    <property type="project" value="UniProtKB-KW"/>
</dbReference>
<keyword evidence="11" id="KW-0479">Metal-binding</keyword>
<evidence type="ECO:0000256" key="6">
    <source>
        <dbReference type="ARBA" id="ARBA00023159"/>
    </source>
</evidence>
<dbReference type="InterPro" id="IPR036631">
    <property type="entry name" value="MGMT_N_sf"/>
</dbReference>
<dbReference type="AlphaFoldDB" id="A0A829R7S3"/>
<evidence type="ECO:0000256" key="1">
    <source>
        <dbReference type="ARBA" id="ARBA00001286"/>
    </source>
</evidence>
<evidence type="ECO:0000256" key="3">
    <source>
        <dbReference type="ARBA" id="ARBA00022603"/>
    </source>
</evidence>
<evidence type="ECO:0000256" key="5">
    <source>
        <dbReference type="ARBA" id="ARBA00022763"/>
    </source>
</evidence>
<comment type="catalytic activity">
    <reaction evidence="1 9">
        <text>a 4-O-methyl-thymidine in DNA + L-cysteinyl-[protein] = a thymidine in DNA + S-methyl-L-cysteinyl-[protein]</text>
        <dbReference type="Rhea" id="RHEA:53428"/>
        <dbReference type="Rhea" id="RHEA-COMP:10131"/>
        <dbReference type="Rhea" id="RHEA-COMP:10132"/>
        <dbReference type="Rhea" id="RHEA-COMP:13555"/>
        <dbReference type="Rhea" id="RHEA-COMP:13556"/>
        <dbReference type="ChEBI" id="CHEBI:29950"/>
        <dbReference type="ChEBI" id="CHEBI:82612"/>
        <dbReference type="ChEBI" id="CHEBI:137386"/>
        <dbReference type="ChEBI" id="CHEBI:137387"/>
        <dbReference type="EC" id="2.1.1.63"/>
    </reaction>
</comment>
<proteinExistence type="inferred from homology"/>
<dbReference type="InterPro" id="IPR008332">
    <property type="entry name" value="MethylG_MeTrfase_N"/>
</dbReference>
<evidence type="ECO:0000256" key="2">
    <source>
        <dbReference type="ARBA" id="ARBA00022490"/>
    </source>
</evidence>
<evidence type="ECO:0000256" key="10">
    <source>
        <dbReference type="PIRSR" id="PIRSR000409-1"/>
    </source>
</evidence>
<feature type="binding site" evidence="11">
    <location>
        <position position="8"/>
    </location>
    <ligand>
        <name>Zn(2+)</name>
        <dbReference type="ChEBI" id="CHEBI:29105"/>
    </ligand>
</feature>
<comment type="cofactor">
    <cofactor evidence="11">
        <name>Zn(2+)</name>
        <dbReference type="ChEBI" id="CHEBI:29105"/>
    </cofactor>
    <text evidence="11">Binds 1 zinc ion per subunit.</text>
</comment>
<feature type="active site" description="Nucleophile; methyl group acceptor from either O6-methylguanine or O4-methylthymine" evidence="10">
    <location>
        <position position="289"/>
    </location>
</feature>
<dbReference type="InterPro" id="IPR016221">
    <property type="entry name" value="Bifunct_regulatory_prot_Ada"/>
</dbReference>
<sequence>MKTTGIFCRPTCPARKPKKENCEFFETAQEAALASYRPCKKCQPLSKQNGLSAEVKVLIDAIEANPEKRWMDRDFDALSISANTARRQFKKHFGMTFIEYARSRRLGLGLKYIRKGEKVIDAQYESGYESSNGFRDAFTKTMGTIPTNSKEVTLLNSAWLETKLGPMLAISDEDSLVLLEFVDRRGLENEIKRLRSRLNAAIIPSKTPIIEAIEKELELYFDGELQDFKTPLRFIGSEFQQTVWKALQEIPIGTSISYKKLAENIGRPTASRAVARANGTNQLAIIIPCHRVINTNGELGGYAGGLDRKEWLLNHERKSFT</sequence>
<feature type="binding site" evidence="11">
    <location>
        <position position="42"/>
    </location>
    <ligand>
        <name>Zn(2+)</name>
        <dbReference type="ChEBI" id="CHEBI:29105"/>
    </ligand>
</feature>
<dbReference type="Gene3D" id="1.10.10.10">
    <property type="entry name" value="Winged helix-like DNA-binding domain superfamily/Winged helix DNA-binding domain"/>
    <property type="match status" value="1"/>
</dbReference>
<feature type="active site" description="Nucleophile; methyl group acceptor from methylphosphotriester" evidence="10">
    <location>
        <position position="8"/>
    </location>
</feature>
<dbReference type="EC" id="2.1.1.63" evidence="9"/>
<dbReference type="CDD" id="cd06445">
    <property type="entry name" value="ATase"/>
    <property type="match status" value="1"/>
</dbReference>
<keyword evidence="3 9" id="KW-0489">Methyltransferase</keyword>
<dbReference type="Pfam" id="PF12833">
    <property type="entry name" value="HTH_18"/>
    <property type="match status" value="1"/>
</dbReference>
<comment type="subcellular location">
    <subcellularLocation>
        <location evidence="9">Cytoplasm</location>
    </subcellularLocation>
</comment>
<dbReference type="Gene3D" id="3.40.10.10">
    <property type="entry name" value="DNA Methylphosphotriester Repair Domain"/>
    <property type="match status" value="1"/>
</dbReference>
<dbReference type="Pfam" id="PF01035">
    <property type="entry name" value="DNA_binding_1"/>
    <property type="match status" value="1"/>
</dbReference>
<evidence type="ECO:0000259" key="12">
    <source>
        <dbReference type="PROSITE" id="PS01124"/>
    </source>
</evidence>
<dbReference type="GO" id="GO:0006307">
    <property type="term" value="P:DNA alkylation repair"/>
    <property type="evidence" value="ECO:0007669"/>
    <property type="project" value="UniProtKB-UniRule"/>
</dbReference>
<protein>
    <recommendedName>
        <fullName evidence="9">Methylated-DNA--protein-cysteine methyltransferase</fullName>
        <ecNumber evidence="9">2.1.1.63</ecNumber>
    </recommendedName>
    <alternativeName>
        <fullName evidence="9">6-O-methylguanine-DNA methyltransferase</fullName>
        <shortName evidence="9">MGMT</shortName>
    </alternativeName>
    <alternativeName>
        <fullName evidence="9">O-6-methylguanine-DNA-alkyltransferase</fullName>
    </alternativeName>
</protein>
<dbReference type="InterPro" id="IPR014048">
    <property type="entry name" value="MethylDNA_cys_MeTrfase_DNA-bd"/>
</dbReference>
<dbReference type="HAMAP" id="MF_00772">
    <property type="entry name" value="OGT"/>
    <property type="match status" value="1"/>
</dbReference>
<feature type="active site" description="Nucleophile; methyl group acceptor" evidence="9">
    <location>
        <position position="289"/>
    </location>
</feature>
<dbReference type="Pfam" id="PF02870">
    <property type="entry name" value="Methyltransf_1N"/>
    <property type="match status" value="1"/>
</dbReference>
<keyword evidence="6" id="KW-0010">Activator</keyword>
<dbReference type="EMBL" id="AODG01000007">
    <property type="protein sequence ID" value="EUJ28611.1"/>
    <property type="molecule type" value="Genomic_DNA"/>
</dbReference>
<dbReference type="PROSITE" id="PS00374">
    <property type="entry name" value="MGMT"/>
    <property type="match status" value="1"/>
</dbReference>
<evidence type="ECO:0000313" key="13">
    <source>
        <dbReference type="EMBL" id="EUJ28611.1"/>
    </source>
</evidence>
<gene>
    <name evidence="13" type="ORF">LMUR_05912</name>
</gene>
<accession>A0A829R7S3</accession>
<comment type="caution">
    <text evidence="13">The sequence shown here is derived from an EMBL/GenBank/DDBJ whole genome shotgun (WGS) entry which is preliminary data.</text>
</comment>
<dbReference type="InterPro" id="IPR018060">
    <property type="entry name" value="HTH_AraC"/>
</dbReference>
<dbReference type="GO" id="GO:0005737">
    <property type="term" value="C:cytoplasm"/>
    <property type="evidence" value="ECO:0007669"/>
    <property type="project" value="UniProtKB-SubCell"/>
</dbReference>
<dbReference type="SUPFAM" id="SSF57884">
    <property type="entry name" value="Ada DNA repair protein, N-terminal domain (N-Ada 10)"/>
    <property type="match status" value="1"/>
</dbReference>
<dbReference type="Gene3D" id="3.30.160.70">
    <property type="entry name" value="Methylated DNA-protein cysteine methyltransferase domain"/>
    <property type="match status" value="1"/>
</dbReference>
<dbReference type="InterPro" id="IPR001497">
    <property type="entry name" value="MethylDNA_cys_MeTrfase_AS"/>
</dbReference>
<dbReference type="NCBIfam" id="TIGR00589">
    <property type="entry name" value="ogt"/>
    <property type="match status" value="1"/>
</dbReference>